<dbReference type="RefSeq" id="WP_135699408.1">
    <property type="nucleotide sequence ID" value="NZ_JBHILI010000007.1"/>
</dbReference>
<dbReference type="PANTHER" id="PTHR21016">
    <property type="entry name" value="BETA-AMYLOID BINDING PROTEIN-RELATED"/>
    <property type="match status" value="1"/>
</dbReference>
<feature type="transmembrane region" description="Helical" evidence="5">
    <location>
        <begin position="32"/>
        <end position="53"/>
    </location>
</feature>
<evidence type="ECO:0000256" key="1">
    <source>
        <dbReference type="ARBA" id="ARBA00004141"/>
    </source>
</evidence>
<keyword evidence="3 5" id="KW-1133">Transmembrane helix</keyword>
<gene>
    <name evidence="7" type="ORF">ACE5IX_12540</name>
</gene>
<sequence>MKSKGTAYLFWLIGLFGILGFHRFYLGKFVTGLIWFFTGGIMGVGAFIDLFTLGGQVDVYNTKIELKQLRNSALNKSDSVA</sequence>
<dbReference type="InterPro" id="IPR050932">
    <property type="entry name" value="TM2D1-3-like"/>
</dbReference>
<keyword evidence="2 5" id="KW-0812">Transmembrane</keyword>
<accession>A0ABV5BQF7</accession>
<keyword evidence="4 5" id="KW-0472">Membrane</keyword>
<organism evidence="7 8">
    <name type="scientific">Leptospira wolffii</name>
    <dbReference type="NCBI Taxonomy" id="409998"/>
    <lineage>
        <taxon>Bacteria</taxon>
        <taxon>Pseudomonadati</taxon>
        <taxon>Spirochaetota</taxon>
        <taxon>Spirochaetia</taxon>
        <taxon>Leptospirales</taxon>
        <taxon>Leptospiraceae</taxon>
        <taxon>Leptospira</taxon>
    </lineage>
</organism>
<dbReference type="EMBL" id="JBHILJ010000006">
    <property type="protein sequence ID" value="MFB5737344.1"/>
    <property type="molecule type" value="Genomic_DNA"/>
</dbReference>
<evidence type="ECO:0000313" key="7">
    <source>
        <dbReference type="EMBL" id="MFB5737344.1"/>
    </source>
</evidence>
<name>A0ABV5BQF7_9LEPT</name>
<evidence type="ECO:0000256" key="5">
    <source>
        <dbReference type="SAM" id="Phobius"/>
    </source>
</evidence>
<feature type="transmembrane region" description="Helical" evidence="5">
    <location>
        <begin position="7"/>
        <end position="26"/>
    </location>
</feature>
<reference evidence="7 8" key="1">
    <citation type="submission" date="2024-09" db="EMBL/GenBank/DDBJ databases">
        <title>Taxonomic and Genotyping Characterization of Leptospira Strains isolated from Multiple Sources in Colombia highlights the importance of intermediate species.</title>
        <authorList>
            <person name="Torres Higuera L."/>
            <person name="Rojas Tapias D."/>
            <person name="Jimenez Velasquez S."/>
            <person name="Renjifo Ibanez C."/>
        </authorList>
    </citation>
    <scope>NUCLEOTIDE SEQUENCE [LARGE SCALE GENOMIC DNA]</scope>
    <source>
        <strain evidence="7 8">Lep080</strain>
    </source>
</reference>
<comment type="subcellular location">
    <subcellularLocation>
        <location evidence="1">Membrane</location>
        <topology evidence="1">Multi-pass membrane protein</topology>
    </subcellularLocation>
</comment>
<evidence type="ECO:0000259" key="6">
    <source>
        <dbReference type="Pfam" id="PF05154"/>
    </source>
</evidence>
<evidence type="ECO:0000256" key="4">
    <source>
        <dbReference type="ARBA" id="ARBA00023136"/>
    </source>
</evidence>
<keyword evidence="8" id="KW-1185">Reference proteome</keyword>
<evidence type="ECO:0000256" key="3">
    <source>
        <dbReference type="ARBA" id="ARBA00022989"/>
    </source>
</evidence>
<dbReference type="Pfam" id="PF05154">
    <property type="entry name" value="TM2"/>
    <property type="match status" value="1"/>
</dbReference>
<dbReference type="Proteomes" id="UP001580391">
    <property type="component" value="Unassembled WGS sequence"/>
</dbReference>
<evidence type="ECO:0000256" key="2">
    <source>
        <dbReference type="ARBA" id="ARBA00022692"/>
    </source>
</evidence>
<feature type="domain" description="TM2" evidence="6">
    <location>
        <begin position="2"/>
        <end position="51"/>
    </location>
</feature>
<comment type="caution">
    <text evidence="7">The sequence shown here is derived from an EMBL/GenBank/DDBJ whole genome shotgun (WGS) entry which is preliminary data.</text>
</comment>
<evidence type="ECO:0000313" key="8">
    <source>
        <dbReference type="Proteomes" id="UP001580391"/>
    </source>
</evidence>
<protein>
    <submittedName>
        <fullName evidence="7">NINE protein</fullName>
    </submittedName>
</protein>
<dbReference type="InterPro" id="IPR007829">
    <property type="entry name" value="TM2"/>
</dbReference>
<dbReference type="PANTHER" id="PTHR21016:SF25">
    <property type="entry name" value="TM2 DOMAIN-CONTAINING PROTEIN DDB_G0277895-RELATED"/>
    <property type="match status" value="1"/>
</dbReference>
<proteinExistence type="predicted"/>